<evidence type="ECO:0000256" key="2">
    <source>
        <dbReference type="SAM" id="SignalP"/>
    </source>
</evidence>
<gene>
    <name evidence="3" type="ORF">HGRIS_009275</name>
</gene>
<keyword evidence="4" id="KW-1185">Reference proteome</keyword>
<comment type="caution">
    <text evidence="3">The sequence shown here is derived from an EMBL/GenBank/DDBJ whole genome shotgun (WGS) entry which is preliminary data.</text>
</comment>
<dbReference type="EMBL" id="JASNQZ010000012">
    <property type="protein sequence ID" value="KAL0949197.1"/>
    <property type="molecule type" value="Genomic_DNA"/>
</dbReference>
<keyword evidence="2" id="KW-0732">Signal</keyword>
<evidence type="ECO:0000313" key="3">
    <source>
        <dbReference type="EMBL" id="KAL0949197.1"/>
    </source>
</evidence>
<feature type="region of interest" description="Disordered" evidence="1">
    <location>
        <begin position="130"/>
        <end position="185"/>
    </location>
</feature>
<feature type="compositionally biased region" description="Low complexity" evidence="1">
    <location>
        <begin position="145"/>
        <end position="178"/>
    </location>
</feature>
<proteinExistence type="predicted"/>
<feature type="chain" id="PRO_5046539928" description="Extracellular membrane protein CFEM domain-containing protein" evidence="2">
    <location>
        <begin position="16"/>
        <end position="208"/>
    </location>
</feature>
<evidence type="ECO:0008006" key="5">
    <source>
        <dbReference type="Google" id="ProtNLM"/>
    </source>
</evidence>
<name>A0ABR3J0T7_9AGAR</name>
<dbReference type="Proteomes" id="UP001556367">
    <property type="component" value="Unassembled WGS sequence"/>
</dbReference>
<evidence type="ECO:0000313" key="4">
    <source>
        <dbReference type="Proteomes" id="UP001556367"/>
    </source>
</evidence>
<feature type="signal peptide" evidence="2">
    <location>
        <begin position="1"/>
        <end position="15"/>
    </location>
</feature>
<protein>
    <recommendedName>
        <fullName evidence="5">Extracellular membrane protein CFEM domain-containing protein</fullName>
    </recommendedName>
</protein>
<organism evidence="3 4">
    <name type="scientific">Hohenbuehelia grisea</name>
    <dbReference type="NCBI Taxonomy" id="104357"/>
    <lineage>
        <taxon>Eukaryota</taxon>
        <taxon>Fungi</taxon>
        <taxon>Dikarya</taxon>
        <taxon>Basidiomycota</taxon>
        <taxon>Agaricomycotina</taxon>
        <taxon>Agaricomycetes</taxon>
        <taxon>Agaricomycetidae</taxon>
        <taxon>Agaricales</taxon>
        <taxon>Pleurotineae</taxon>
        <taxon>Pleurotaceae</taxon>
        <taxon>Hohenbuehelia</taxon>
    </lineage>
</organism>
<sequence>MVSFNVASFVSVVLAAQLAAAAPSPAIEHPSTLVARQSNLPPDISTLYPAQCQTVCAPFINAFNTKCNKKLDAACLCHDDELAISLACDKCAVPLITGTKINIQAFYSKLVSQCRTAGFTVQDVQVDATPGSNNPLTPLDVNANGSAPPTAGAAPAGAAPAGAAPPAAASSGAPAAAPTDDKKNAGSALTGRAGVVMGGALAVAVVLL</sequence>
<reference evidence="4" key="1">
    <citation type="submission" date="2024-06" db="EMBL/GenBank/DDBJ databases">
        <title>Multi-omics analyses provide insights into the biosynthesis of the anticancer antibiotic pleurotin in Hohenbuehelia grisea.</title>
        <authorList>
            <person name="Weaver J.A."/>
            <person name="Alberti F."/>
        </authorList>
    </citation>
    <scope>NUCLEOTIDE SEQUENCE [LARGE SCALE GENOMIC DNA]</scope>
    <source>
        <strain evidence="4">T-177</strain>
    </source>
</reference>
<evidence type="ECO:0000256" key="1">
    <source>
        <dbReference type="SAM" id="MobiDB-lite"/>
    </source>
</evidence>
<accession>A0ABR3J0T7</accession>